<dbReference type="PANTHER" id="PTHR45348:SF5">
    <property type="entry name" value="OXIDOREDUCTASE, PUTATIVE (AFU_ORTHOLOGUE AFUA_8G01420)-RELATED"/>
    <property type="match status" value="1"/>
</dbReference>
<evidence type="ECO:0000313" key="6">
    <source>
        <dbReference type="Proteomes" id="UP000800041"/>
    </source>
</evidence>
<dbReference type="GO" id="GO:0016651">
    <property type="term" value="F:oxidoreductase activity, acting on NAD(P)H"/>
    <property type="evidence" value="ECO:0007669"/>
    <property type="project" value="InterPro"/>
</dbReference>
<keyword evidence="3" id="KW-0560">Oxidoreductase</keyword>
<dbReference type="InterPro" id="IPR011032">
    <property type="entry name" value="GroES-like_sf"/>
</dbReference>
<protein>
    <submittedName>
        <fullName evidence="5">Groes-like alcohol dehydrogenase</fullName>
    </submittedName>
</protein>
<dbReference type="InterPro" id="IPR036291">
    <property type="entry name" value="NAD(P)-bd_dom_sf"/>
</dbReference>
<dbReference type="InterPro" id="IPR013154">
    <property type="entry name" value="ADH-like_N"/>
</dbReference>
<comment type="subunit">
    <text evidence="2">Monomer.</text>
</comment>
<organism evidence="5 6">
    <name type="scientific">Aulographum hederae CBS 113979</name>
    <dbReference type="NCBI Taxonomy" id="1176131"/>
    <lineage>
        <taxon>Eukaryota</taxon>
        <taxon>Fungi</taxon>
        <taxon>Dikarya</taxon>
        <taxon>Ascomycota</taxon>
        <taxon>Pezizomycotina</taxon>
        <taxon>Dothideomycetes</taxon>
        <taxon>Pleosporomycetidae</taxon>
        <taxon>Aulographales</taxon>
        <taxon>Aulographaceae</taxon>
    </lineage>
</organism>
<evidence type="ECO:0000259" key="4">
    <source>
        <dbReference type="SMART" id="SM00829"/>
    </source>
</evidence>
<dbReference type="SUPFAM" id="SSF50129">
    <property type="entry name" value="GroES-like"/>
    <property type="match status" value="1"/>
</dbReference>
<dbReference type="Pfam" id="PF08240">
    <property type="entry name" value="ADH_N"/>
    <property type="match status" value="1"/>
</dbReference>
<comment type="similarity">
    <text evidence="1">Belongs to the zinc-containing alcohol dehydrogenase family.</text>
</comment>
<dbReference type="InterPro" id="IPR020843">
    <property type="entry name" value="ER"/>
</dbReference>
<dbReference type="InterPro" id="IPR047122">
    <property type="entry name" value="Trans-enoyl_RdTase-like"/>
</dbReference>
<evidence type="ECO:0000313" key="5">
    <source>
        <dbReference type="EMBL" id="KAF1990275.1"/>
    </source>
</evidence>
<evidence type="ECO:0000256" key="1">
    <source>
        <dbReference type="ARBA" id="ARBA00008072"/>
    </source>
</evidence>
<dbReference type="AlphaFoldDB" id="A0A6G1HAT9"/>
<dbReference type="OrthoDB" id="3233595at2759"/>
<dbReference type="PANTHER" id="PTHR45348">
    <property type="entry name" value="HYPOTHETICAL OXIDOREDUCTASE (EUROFUNG)"/>
    <property type="match status" value="1"/>
</dbReference>
<dbReference type="Gene3D" id="3.90.180.10">
    <property type="entry name" value="Medium-chain alcohol dehydrogenases, catalytic domain"/>
    <property type="match status" value="1"/>
</dbReference>
<name>A0A6G1HAT9_9PEZI</name>
<gene>
    <name evidence="5" type="ORF">K402DRAFT_460381</name>
</gene>
<sequence>MKEAIIQPDLSVKLIESPIPTSSAGQIIIKVVVAAANPIDWKGVLPEEQIRLHGKLEAAEFLNSGKDVAGYVHAVGSGVEQFKPGDRVAATNHGSGYAEYSVSPVHTAYRIPDGTSFEDAASLGLPYITAALGLFNSLRLPSPWAPATTKTPLVIYGASSAVGLYAVKLARLANIHPIIAIAGQGGKIVAPFLDPGRGDALIDYRQEHVALIAEVKSKAGDVENALDAISTLQTVELMGEIVNPKTGTVAIVLKQDDPPNVPAGVSMPLVFAPALWEPIANDVGDEHATGSDYAGLKAFAVVYYHYLTYALGKGLLESHPAEVVPGGLGGLPTGLKNLRDGVKSGVKFLFRVEETKGL</sequence>
<dbReference type="EMBL" id="ML977142">
    <property type="protein sequence ID" value="KAF1990275.1"/>
    <property type="molecule type" value="Genomic_DNA"/>
</dbReference>
<dbReference type="SMART" id="SM00829">
    <property type="entry name" value="PKS_ER"/>
    <property type="match status" value="1"/>
</dbReference>
<proteinExistence type="inferred from homology"/>
<dbReference type="Proteomes" id="UP000800041">
    <property type="component" value="Unassembled WGS sequence"/>
</dbReference>
<dbReference type="CDD" id="cd08249">
    <property type="entry name" value="enoyl_reductase_like"/>
    <property type="match status" value="1"/>
</dbReference>
<keyword evidence="6" id="KW-1185">Reference proteome</keyword>
<dbReference type="SUPFAM" id="SSF51735">
    <property type="entry name" value="NAD(P)-binding Rossmann-fold domains"/>
    <property type="match status" value="1"/>
</dbReference>
<feature type="domain" description="Enoyl reductase (ER)" evidence="4">
    <location>
        <begin position="9"/>
        <end position="243"/>
    </location>
</feature>
<evidence type="ECO:0000256" key="2">
    <source>
        <dbReference type="ARBA" id="ARBA00011245"/>
    </source>
</evidence>
<dbReference type="Gene3D" id="3.40.50.720">
    <property type="entry name" value="NAD(P)-binding Rossmann-like Domain"/>
    <property type="match status" value="1"/>
</dbReference>
<reference evidence="5" key="1">
    <citation type="journal article" date="2020" name="Stud. Mycol.">
        <title>101 Dothideomycetes genomes: a test case for predicting lifestyles and emergence of pathogens.</title>
        <authorList>
            <person name="Haridas S."/>
            <person name="Albert R."/>
            <person name="Binder M."/>
            <person name="Bloem J."/>
            <person name="Labutti K."/>
            <person name="Salamov A."/>
            <person name="Andreopoulos B."/>
            <person name="Baker S."/>
            <person name="Barry K."/>
            <person name="Bills G."/>
            <person name="Bluhm B."/>
            <person name="Cannon C."/>
            <person name="Castanera R."/>
            <person name="Culley D."/>
            <person name="Daum C."/>
            <person name="Ezra D."/>
            <person name="Gonzalez J."/>
            <person name="Henrissat B."/>
            <person name="Kuo A."/>
            <person name="Liang C."/>
            <person name="Lipzen A."/>
            <person name="Lutzoni F."/>
            <person name="Magnuson J."/>
            <person name="Mondo S."/>
            <person name="Nolan M."/>
            <person name="Ohm R."/>
            <person name="Pangilinan J."/>
            <person name="Park H.-J."/>
            <person name="Ramirez L."/>
            <person name="Alfaro M."/>
            <person name="Sun H."/>
            <person name="Tritt A."/>
            <person name="Yoshinaga Y."/>
            <person name="Zwiers L.-H."/>
            <person name="Turgeon B."/>
            <person name="Goodwin S."/>
            <person name="Spatafora J."/>
            <person name="Crous P."/>
            <person name="Grigoriev I."/>
        </authorList>
    </citation>
    <scope>NUCLEOTIDE SEQUENCE</scope>
    <source>
        <strain evidence="5">CBS 113979</strain>
    </source>
</reference>
<accession>A0A6G1HAT9</accession>
<evidence type="ECO:0000256" key="3">
    <source>
        <dbReference type="ARBA" id="ARBA00023002"/>
    </source>
</evidence>